<keyword evidence="2" id="KW-0812">Transmembrane</keyword>
<dbReference type="EMBL" id="JBIASD010000027">
    <property type="protein sequence ID" value="MFF3670081.1"/>
    <property type="molecule type" value="Genomic_DNA"/>
</dbReference>
<gene>
    <name evidence="3" type="ORF">ACFYXI_31295</name>
</gene>
<feature type="transmembrane region" description="Helical" evidence="2">
    <location>
        <begin position="698"/>
        <end position="720"/>
    </location>
</feature>
<reference evidence="3 4" key="1">
    <citation type="submission" date="2024-10" db="EMBL/GenBank/DDBJ databases">
        <title>The Natural Products Discovery Center: Release of the First 8490 Sequenced Strains for Exploring Actinobacteria Biosynthetic Diversity.</title>
        <authorList>
            <person name="Kalkreuter E."/>
            <person name="Kautsar S.A."/>
            <person name="Yang D."/>
            <person name="Bader C.D."/>
            <person name="Teijaro C.N."/>
            <person name="Fluegel L."/>
            <person name="Davis C.M."/>
            <person name="Simpson J.R."/>
            <person name="Lauterbach L."/>
            <person name="Steele A.D."/>
            <person name="Gui C."/>
            <person name="Meng S."/>
            <person name="Li G."/>
            <person name="Viehrig K."/>
            <person name="Ye F."/>
            <person name="Su P."/>
            <person name="Kiefer A.F."/>
            <person name="Nichols A."/>
            <person name="Cepeda A.J."/>
            <person name="Yan W."/>
            <person name="Fan B."/>
            <person name="Jiang Y."/>
            <person name="Adhikari A."/>
            <person name="Zheng C.-J."/>
            <person name="Schuster L."/>
            <person name="Cowan T.M."/>
            <person name="Smanski M.J."/>
            <person name="Chevrette M.G."/>
            <person name="De Carvalho L.P.S."/>
            <person name="Shen B."/>
        </authorList>
    </citation>
    <scope>NUCLEOTIDE SEQUENCE [LARGE SCALE GENOMIC DNA]</scope>
    <source>
        <strain evidence="3 4">NPDC002173</strain>
    </source>
</reference>
<keyword evidence="4" id="KW-1185">Reference proteome</keyword>
<organism evidence="3 4">
    <name type="scientific">Microtetraspora malaysiensis</name>
    <dbReference type="NCBI Taxonomy" id="161358"/>
    <lineage>
        <taxon>Bacteria</taxon>
        <taxon>Bacillati</taxon>
        <taxon>Actinomycetota</taxon>
        <taxon>Actinomycetes</taxon>
        <taxon>Streptosporangiales</taxon>
        <taxon>Streptosporangiaceae</taxon>
        <taxon>Microtetraspora</taxon>
    </lineage>
</organism>
<feature type="compositionally biased region" description="Gly residues" evidence="1">
    <location>
        <begin position="605"/>
        <end position="618"/>
    </location>
</feature>
<evidence type="ECO:0000313" key="3">
    <source>
        <dbReference type="EMBL" id="MFF3670081.1"/>
    </source>
</evidence>
<evidence type="ECO:0000256" key="1">
    <source>
        <dbReference type="SAM" id="MobiDB-lite"/>
    </source>
</evidence>
<keyword evidence="2" id="KW-0472">Membrane</keyword>
<feature type="compositionally biased region" description="Basic and acidic residues" evidence="1">
    <location>
        <begin position="49"/>
        <end position="103"/>
    </location>
</feature>
<evidence type="ECO:0008006" key="5">
    <source>
        <dbReference type="Google" id="ProtNLM"/>
    </source>
</evidence>
<sequence>MTTPDKPAWEPQRDQRPDNETRPDEQRLVLPVNSWDEPDLEGSWWEPSGYREPDPVRPGESRSALRETAGDPARAEHRPPDDPLGRDTSDRRERGDLSRRGTEAGEPDFSDWTDCGFSDDLAATDPGYRSWAEPETTWESLKAWAAQDPLASEPPYAPAAPQHPGVAGPDTSDATGRRDHAGNGGSRGDAGAYGEAAAGQGAHAGPEAAYGAPEARYGAGPEAHGYGAHGRHEAAPYGTHGVPEAAGYSPDNGHEAAAYGAYGGPEAPEQPSLPPTAVPSQVPPAHVAQPPQAPPYAGPGTPPASPSPAGSAQMPPQIPSQSGPPGRPGGPYDEQPPGAPGGWNDPYAGPASGWQTDPHPNRQPKVPMEDRPDLRTGPAGDPYMDGRYGMGADVSGLPRAGADGSAEPSTGYPADMPAPSTGWGLPPASPYPPQNPDPAATPVPPSAAAPVERAVCEHCGMPQGGTGSSRPGSGAFAAQGSGDAGTGIFGAADVTTGPMERLGAPGGQSSTQDRSVWSARPAPGEPYASEGAATGGVPATGHVQALKTENPAEPPIWGQDDGYIRIVGKDSGTEGPEEPQGRPGEYGERFPTPPRHPEEREPSEGFGGRTPPAGGGQPPFGDRPVHPGEPGRHGGAVYYQQQPRRRGEGLGTAAMVLGIVSIVLLFFCGVGTLTAVAGIILGVVALTVGSHKGRAITGIVLSVLTLVLAAVIGVMFYNWFQTNKLGECFDVRTHPTQASTQRCIEEKLSESGLTR</sequence>
<feature type="region of interest" description="Disordered" evidence="1">
    <location>
        <begin position="1"/>
        <end position="636"/>
    </location>
</feature>
<dbReference type="RefSeq" id="WP_387416343.1">
    <property type="nucleotide sequence ID" value="NZ_JBIASD010000027.1"/>
</dbReference>
<feature type="compositionally biased region" description="Pro residues" evidence="1">
    <location>
        <begin position="291"/>
        <end position="306"/>
    </location>
</feature>
<evidence type="ECO:0000313" key="4">
    <source>
        <dbReference type="Proteomes" id="UP001602013"/>
    </source>
</evidence>
<accession>A0ABW6SYJ3</accession>
<dbReference type="Proteomes" id="UP001602013">
    <property type="component" value="Unassembled WGS sequence"/>
</dbReference>
<comment type="caution">
    <text evidence="3">The sequence shown here is derived from an EMBL/GenBank/DDBJ whole genome shotgun (WGS) entry which is preliminary data.</text>
</comment>
<feature type="compositionally biased region" description="Basic and acidic residues" evidence="1">
    <location>
        <begin position="623"/>
        <end position="632"/>
    </location>
</feature>
<feature type="compositionally biased region" description="Low complexity" evidence="1">
    <location>
        <begin position="255"/>
        <end position="269"/>
    </location>
</feature>
<keyword evidence="2" id="KW-1133">Transmembrane helix</keyword>
<name>A0ABW6SYJ3_9ACTN</name>
<feature type="compositionally biased region" description="Low complexity" evidence="1">
    <location>
        <begin position="278"/>
        <end position="290"/>
    </location>
</feature>
<proteinExistence type="predicted"/>
<feature type="compositionally biased region" description="Pro residues" evidence="1">
    <location>
        <begin position="427"/>
        <end position="447"/>
    </location>
</feature>
<feature type="compositionally biased region" description="Basic and acidic residues" evidence="1">
    <location>
        <begin position="7"/>
        <end position="27"/>
    </location>
</feature>
<feature type="transmembrane region" description="Helical" evidence="2">
    <location>
        <begin position="653"/>
        <end position="686"/>
    </location>
</feature>
<protein>
    <recommendedName>
        <fullName evidence="5">DUF4190 domain-containing protein</fullName>
    </recommendedName>
</protein>
<feature type="compositionally biased region" description="Low complexity" evidence="1">
    <location>
        <begin position="307"/>
        <end position="324"/>
    </location>
</feature>
<evidence type="ECO:0000256" key="2">
    <source>
        <dbReference type="SAM" id="Phobius"/>
    </source>
</evidence>
<feature type="compositionally biased region" description="Low complexity" evidence="1">
    <location>
        <begin position="189"/>
        <end position="223"/>
    </location>
</feature>